<proteinExistence type="predicted"/>
<gene>
    <name evidence="1" type="ORF">PI95_004535</name>
</gene>
<dbReference type="Pfam" id="PF06210">
    <property type="entry name" value="DUF1003"/>
    <property type="match status" value="1"/>
</dbReference>
<evidence type="ECO:0000313" key="2">
    <source>
        <dbReference type="Proteomes" id="UP000031549"/>
    </source>
</evidence>
<name>A0A846H4E4_9CYAN</name>
<accession>A0A846H4E4</accession>
<dbReference type="InterPro" id="IPR010406">
    <property type="entry name" value="DUF1003"/>
</dbReference>
<dbReference type="Proteomes" id="UP000031549">
    <property type="component" value="Unassembled WGS sequence"/>
</dbReference>
<comment type="caution">
    <text evidence="1">The sequence shown here is derived from an EMBL/GenBank/DDBJ whole genome shotgun (WGS) entry which is preliminary data.</text>
</comment>
<evidence type="ECO:0000313" key="1">
    <source>
        <dbReference type="EMBL" id="NEU71858.1"/>
    </source>
</evidence>
<protein>
    <submittedName>
        <fullName evidence="1">DUF1003 domain-containing protein</fullName>
    </submittedName>
</protein>
<organism evidence="1 2">
    <name type="scientific">Hassallia byssoidea VB512170</name>
    <dbReference type="NCBI Taxonomy" id="1304833"/>
    <lineage>
        <taxon>Bacteria</taxon>
        <taxon>Bacillati</taxon>
        <taxon>Cyanobacteriota</taxon>
        <taxon>Cyanophyceae</taxon>
        <taxon>Nostocales</taxon>
        <taxon>Tolypothrichaceae</taxon>
        <taxon>Hassallia</taxon>
    </lineage>
</organism>
<keyword evidence="2" id="KW-1185">Reference proteome</keyword>
<sequence length="94" mass="10695">MYSILLVIALWITPNILPRRFGIPRFDPASFYSLQFGVGTASLLMTAGVLIKQNQQEKLAEQEDKDSVVWKTEKYNTEVEAPIFRITTNAFSLN</sequence>
<reference evidence="1 2" key="1">
    <citation type="journal article" date="2015" name="Genome Announc.">
        <title>Draft Genome Sequence of Cyanobacterium Hassallia byssoidea Strain VB512170, Isolated from Monuments in India.</title>
        <authorList>
            <person name="Singh D."/>
            <person name="Chandrababunaidu M.M."/>
            <person name="Panda A."/>
            <person name="Sen D."/>
            <person name="Bhattacharyya S."/>
            <person name="Adhikary S.P."/>
            <person name="Tripathy S."/>
        </authorList>
    </citation>
    <scope>NUCLEOTIDE SEQUENCE [LARGE SCALE GENOMIC DNA]</scope>
    <source>
        <strain evidence="1 2">VB512170</strain>
    </source>
</reference>
<dbReference type="EMBL" id="JTCM02000006">
    <property type="protein sequence ID" value="NEU71858.1"/>
    <property type="molecule type" value="Genomic_DNA"/>
</dbReference>
<dbReference type="AlphaFoldDB" id="A0A846H4E4"/>